<name>A0ABP1G3F6_9CHLO</name>
<dbReference type="EMBL" id="CAXHTA020000015">
    <property type="protein sequence ID" value="CAL5225827.1"/>
    <property type="molecule type" value="Genomic_DNA"/>
</dbReference>
<dbReference type="Proteomes" id="UP001497392">
    <property type="component" value="Unassembled WGS sequence"/>
</dbReference>
<keyword evidence="1" id="KW-0472">Membrane</keyword>
<reference evidence="2 3" key="1">
    <citation type="submission" date="2024-06" db="EMBL/GenBank/DDBJ databases">
        <authorList>
            <person name="Kraege A."/>
            <person name="Thomma B."/>
        </authorList>
    </citation>
    <scope>NUCLEOTIDE SEQUENCE [LARGE SCALE GENOMIC DNA]</scope>
</reference>
<keyword evidence="3" id="KW-1185">Reference proteome</keyword>
<protein>
    <submittedName>
        <fullName evidence="2">G8608 protein</fullName>
    </submittedName>
</protein>
<evidence type="ECO:0000313" key="3">
    <source>
        <dbReference type="Proteomes" id="UP001497392"/>
    </source>
</evidence>
<accession>A0ABP1G3F6</accession>
<gene>
    <name evidence="2" type="primary">g8608</name>
    <name evidence="2" type="ORF">VP750_LOCUS7733</name>
</gene>
<evidence type="ECO:0000256" key="1">
    <source>
        <dbReference type="SAM" id="Phobius"/>
    </source>
</evidence>
<keyword evidence="1" id="KW-1133">Transmembrane helix</keyword>
<feature type="transmembrane region" description="Helical" evidence="1">
    <location>
        <begin position="6"/>
        <end position="26"/>
    </location>
</feature>
<comment type="caution">
    <text evidence="2">The sequence shown here is derived from an EMBL/GenBank/DDBJ whole genome shotgun (WGS) entry which is preliminary data.</text>
</comment>
<evidence type="ECO:0000313" key="2">
    <source>
        <dbReference type="EMBL" id="CAL5225827.1"/>
    </source>
</evidence>
<keyword evidence="1" id="KW-0812">Transmembrane</keyword>
<organism evidence="2 3">
    <name type="scientific">Coccomyxa viridis</name>
    <dbReference type="NCBI Taxonomy" id="1274662"/>
    <lineage>
        <taxon>Eukaryota</taxon>
        <taxon>Viridiplantae</taxon>
        <taxon>Chlorophyta</taxon>
        <taxon>core chlorophytes</taxon>
        <taxon>Trebouxiophyceae</taxon>
        <taxon>Trebouxiophyceae incertae sedis</taxon>
        <taxon>Coccomyxaceae</taxon>
        <taxon>Coccomyxa</taxon>
    </lineage>
</organism>
<proteinExistence type="predicted"/>
<sequence length="113" mass="13085">MQLRLYIQIMVLTCVAWTYIIARLLVGPLQEQTTRVEHDFGVLRALTKLRADLGSLRLQQGLVKRLCERRCWTGAQVSLPGSAAFLPTMPYLRCERSHKKSRLCLRWPPWMSS</sequence>